<evidence type="ECO:0000256" key="1">
    <source>
        <dbReference type="SAM" id="MobiDB-lite"/>
    </source>
</evidence>
<organism evidence="2 3">
    <name type="scientific">Calycina marina</name>
    <dbReference type="NCBI Taxonomy" id="1763456"/>
    <lineage>
        <taxon>Eukaryota</taxon>
        <taxon>Fungi</taxon>
        <taxon>Dikarya</taxon>
        <taxon>Ascomycota</taxon>
        <taxon>Pezizomycotina</taxon>
        <taxon>Leotiomycetes</taxon>
        <taxon>Helotiales</taxon>
        <taxon>Pezizellaceae</taxon>
        <taxon>Calycina</taxon>
    </lineage>
</organism>
<dbReference type="OrthoDB" id="5307331at2759"/>
<keyword evidence="3" id="KW-1185">Reference proteome</keyword>
<protein>
    <submittedName>
        <fullName evidence="2">Uncharacterized protein</fullName>
    </submittedName>
</protein>
<evidence type="ECO:0000313" key="3">
    <source>
        <dbReference type="Proteomes" id="UP000887226"/>
    </source>
</evidence>
<dbReference type="EMBL" id="MU253752">
    <property type="protein sequence ID" value="KAG9248301.1"/>
    <property type="molecule type" value="Genomic_DNA"/>
</dbReference>
<reference evidence="2" key="1">
    <citation type="journal article" date="2021" name="IMA Fungus">
        <title>Genomic characterization of three marine fungi, including Emericellopsis atlantica sp. nov. with signatures of a generalist lifestyle and marine biomass degradation.</title>
        <authorList>
            <person name="Hagestad O.C."/>
            <person name="Hou L."/>
            <person name="Andersen J.H."/>
            <person name="Hansen E.H."/>
            <person name="Altermark B."/>
            <person name="Li C."/>
            <person name="Kuhnert E."/>
            <person name="Cox R.J."/>
            <person name="Crous P.W."/>
            <person name="Spatafora J.W."/>
            <person name="Lail K."/>
            <person name="Amirebrahimi M."/>
            <person name="Lipzen A."/>
            <person name="Pangilinan J."/>
            <person name="Andreopoulos W."/>
            <person name="Hayes R.D."/>
            <person name="Ng V."/>
            <person name="Grigoriev I.V."/>
            <person name="Jackson S.A."/>
            <person name="Sutton T.D.S."/>
            <person name="Dobson A.D.W."/>
            <person name="Rama T."/>
        </authorList>
    </citation>
    <scope>NUCLEOTIDE SEQUENCE</scope>
    <source>
        <strain evidence="2">TRa3180A</strain>
    </source>
</reference>
<dbReference type="Proteomes" id="UP000887226">
    <property type="component" value="Unassembled WGS sequence"/>
</dbReference>
<dbReference type="AlphaFoldDB" id="A0A9P7ZAM4"/>
<accession>A0A9P7ZAM4</accession>
<feature type="non-terminal residue" evidence="2">
    <location>
        <position position="1"/>
    </location>
</feature>
<feature type="compositionally biased region" description="Basic and acidic residues" evidence="1">
    <location>
        <begin position="239"/>
        <end position="256"/>
    </location>
</feature>
<comment type="caution">
    <text evidence="2">The sequence shown here is derived from an EMBL/GenBank/DDBJ whole genome shotgun (WGS) entry which is preliminary data.</text>
</comment>
<feature type="non-terminal residue" evidence="2">
    <location>
        <position position="318"/>
    </location>
</feature>
<gene>
    <name evidence="2" type="ORF">BJ878DRAFT_399670</name>
</gene>
<proteinExistence type="predicted"/>
<feature type="region of interest" description="Disordered" evidence="1">
    <location>
        <begin position="239"/>
        <end position="265"/>
    </location>
</feature>
<sequence>KKHKNKRSENIAKFKPGEHYDQQFPYIMPSWMGRKTGTEFNYNEYGELDSEMKLTPEQFNDFLTGRRRGQEDGVENPQEAVALWVQCVPADGAKRYPTAKSSTCRFVNCPVQGNTIKKGEFRICIDEWAGWAKAFPRKDPYHNAGYAHLFCFEKNFSIKTMLAGVKIQPDTRYFSGERNRMAVNRDHPSMQGIVEDHIQNRWGWPVDVDAHYGDYYERQDDWYEFSLCKALTEEHLSKAPAVRARERARREEEKRQNHGGLSNTIDQHLNNLDMMAVIRAQQPPRSQNVGKVRAVRKRKRSDESDEDSDDEDKYEIDS</sequence>
<evidence type="ECO:0000313" key="2">
    <source>
        <dbReference type="EMBL" id="KAG9248301.1"/>
    </source>
</evidence>
<feature type="compositionally biased region" description="Acidic residues" evidence="1">
    <location>
        <begin position="303"/>
        <end position="318"/>
    </location>
</feature>
<name>A0A9P7ZAM4_9HELO</name>
<feature type="region of interest" description="Disordered" evidence="1">
    <location>
        <begin position="279"/>
        <end position="318"/>
    </location>
</feature>